<comment type="caution">
    <text evidence="5">The sequence shown here is derived from an EMBL/GenBank/DDBJ whole genome shotgun (WGS) entry which is preliminary data.</text>
</comment>
<feature type="signal peptide" evidence="3">
    <location>
        <begin position="1"/>
        <end position="28"/>
    </location>
</feature>
<feature type="region of interest" description="Disordered" evidence="1">
    <location>
        <begin position="249"/>
        <end position="319"/>
    </location>
</feature>
<accession>A0A919IT85</accession>
<feature type="chain" id="PRO_5036881423" description="DUF4142 domain-containing protein" evidence="3">
    <location>
        <begin position="29"/>
        <end position="319"/>
    </location>
</feature>
<feature type="domain" description="DUF4142" evidence="4">
    <location>
        <begin position="36"/>
        <end position="169"/>
    </location>
</feature>
<gene>
    <name evidence="5" type="ORF">Acy02nite_91700</name>
</gene>
<dbReference type="InterPro" id="IPR012347">
    <property type="entry name" value="Ferritin-like"/>
</dbReference>
<name>A0A919IT85_9ACTN</name>
<evidence type="ECO:0000313" key="6">
    <source>
        <dbReference type="Proteomes" id="UP000619479"/>
    </source>
</evidence>
<evidence type="ECO:0000256" key="3">
    <source>
        <dbReference type="SAM" id="SignalP"/>
    </source>
</evidence>
<dbReference type="InterPro" id="IPR025419">
    <property type="entry name" value="DUF4142"/>
</dbReference>
<organism evidence="5 6">
    <name type="scientific">Actinoplanes cyaneus</name>
    <dbReference type="NCBI Taxonomy" id="52696"/>
    <lineage>
        <taxon>Bacteria</taxon>
        <taxon>Bacillati</taxon>
        <taxon>Actinomycetota</taxon>
        <taxon>Actinomycetes</taxon>
        <taxon>Micromonosporales</taxon>
        <taxon>Micromonosporaceae</taxon>
        <taxon>Actinoplanes</taxon>
    </lineage>
</organism>
<evidence type="ECO:0000313" key="5">
    <source>
        <dbReference type="EMBL" id="GID71289.1"/>
    </source>
</evidence>
<dbReference type="RefSeq" id="WP_203756388.1">
    <property type="nucleotide sequence ID" value="NZ_BAAAUC010000101.1"/>
</dbReference>
<reference evidence="5" key="1">
    <citation type="submission" date="2021-01" db="EMBL/GenBank/DDBJ databases">
        <title>Whole genome shotgun sequence of Actinoplanes cyaneus NBRC 14990.</title>
        <authorList>
            <person name="Komaki H."/>
            <person name="Tamura T."/>
        </authorList>
    </citation>
    <scope>NUCLEOTIDE SEQUENCE</scope>
    <source>
        <strain evidence="5">NBRC 14990</strain>
    </source>
</reference>
<protein>
    <recommendedName>
        <fullName evidence="4">DUF4142 domain-containing protein</fullName>
    </recommendedName>
</protein>
<dbReference type="AlphaFoldDB" id="A0A919IT85"/>
<proteinExistence type="predicted"/>
<keyword evidence="2" id="KW-0812">Transmembrane</keyword>
<evidence type="ECO:0000256" key="1">
    <source>
        <dbReference type="SAM" id="MobiDB-lite"/>
    </source>
</evidence>
<keyword evidence="3" id="KW-0732">Signal</keyword>
<keyword evidence="2" id="KW-1133">Transmembrane helix</keyword>
<evidence type="ECO:0000259" key="4">
    <source>
        <dbReference type="Pfam" id="PF13628"/>
    </source>
</evidence>
<keyword evidence="2" id="KW-0472">Membrane</keyword>
<evidence type="ECO:0000256" key="2">
    <source>
        <dbReference type="SAM" id="Phobius"/>
    </source>
</evidence>
<keyword evidence="6" id="KW-1185">Reference proteome</keyword>
<dbReference type="EMBL" id="BOMH01000112">
    <property type="protein sequence ID" value="GID71289.1"/>
    <property type="molecule type" value="Genomic_DNA"/>
</dbReference>
<sequence length="319" mass="33642">MIGSGADARYVVAALIGMLTLPAAPARAAALPATSTDLDFVRRVHLTAAGAGTASALARAMSVNAVVERLTQQVTTQCEQLDGLSRSAAETLKVPLDSPLPAEQQSALAALQQRDGATFDAGYVDYLWRADSELLPIATTVKGTTRNPVVRRLADRAEAVTAAQLPMLQDSGLLRMTVLPAAASPGATDRLPGGVPMDRQLMAQTRSGTGYLAPSAWTRLAVLVVASGVAGILSWRVLIRPRPGRPRARWTLARRKRNRNPAMPATSRSAGPRHRRSTAPEAGRAGNRQRPPGFGASAPGFTAQPTAGGVGPSRRRRRM</sequence>
<feature type="transmembrane region" description="Helical" evidence="2">
    <location>
        <begin position="216"/>
        <end position="239"/>
    </location>
</feature>
<dbReference type="Pfam" id="PF13628">
    <property type="entry name" value="DUF4142"/>
    <property type="match status" value="1"/>
</dbReference>
<dbReference type="Proteomes" id="UP000619479">
    <property type="component" value="Unassembled WGS sequence"/>
</dbReference>
<feature type="compositionally biased region" description="Basic residues" evidence="1">
    <location>
        <begin position="249"/>
        <end position="259"/>
    </location>
</feature>
<dbReference type="Gene3D" id="1.20.1260.10">
    <property type="match status" value="1"/>
</dbReference>